<proteinExistence type="predicted"/>
<gene>
    <name evidence="1" type="ORF">NUW58_g5927</name>
</gene>
<comment type="caution">
    <text evidence="1">The sequence shown here is derived from an EMBL/GenBank/DDBJ whole genome shotgun (WGS) entry which is preliminary data.</text>
</comment>
<accession>A0ACC1NZ87</accession>
<evidence type="ECO:0000313" key="1">
    <source>
        <dbReference type="EMBL" id="KAJ2984688.1"/>
    </source>
</evidence>
<reference evidence="1" key="1">
    <citation type="submission" date="2022-10" db="EMBL/GenBank/DDBJ databases">
        <title>Genome Sequence of Xylaria curta.</title>
        <authorList>
            <person name="Buettner E."/>
        </authorList>
    </citation>
    <scope>NUCLEOTIDE SEQUENCE</scope>
    <source>
        <strain evidence="1">Babe10</strain>
    </source>
</reference>
<organism evidence="1 2">
    <name type="scientific">Xylaria curta</name>
    <dbReference type="NCBI Taxonomy" id="42375"/>
    <lineage>
        <taxon>Eukaryota</taxon>
        <taxon>Fungi</taxon>
        <taxon>Dikarya</taxon>
        <taxon>Ascomycota</taxon>
        <taxon>Pezizomycotina</taxon>
        <taxon>Sordariomycetes</taxon>
        <taxon>Xylariomycetidae</taxon>
        <taxon>Xylariales</taxon>
        <taxon>Xylariaceae</taxon>
        <taxon>Xylaria</taxon>
    </lineage>
</organism>
<name>A0ACC1NZ87_9PEZI</name>
<keyword evidence="2" id="KW-1185">Reference proteome</keyword>
<protein>
    <submittedName>
        <fullName evidence="1">Uncharacterized protein</fullName>
    </submittedName>
</protein>
<evidence type="ECO:0000313" key="2">
    <source>
        <dbReference type="Proteomes" id="UP001143856"/>
    </source>
</evidence>
<dbReference type="Proteomes" id="UP001143856">
    <property type="component" value="Unassembled WGS sequence"/>
</dbReference>
<dbReference type="EMBL" id="JAPDGR010001244">
    <property type="protein sequence ID" value="KAJ2984688.1"/>
    <property type="molecule type" value="Genomic_DNA"/>
</dbReference>
<sequence length="186" mass="21056">MARPKGRHTRDPNAPRPEGVRPISRTRKDAGSASWRHGQPRKGAVADLIKHLPDPEELEPIRRSSRQSVTDNDSFMMRVGSSGEKFPKRKSNNKSTSQEIASLFEITETDEEEIARPPKRRPAIHIDLLDDDDIFENGNAYTSSRRSQNPAHESEEILMAVDEKDEVQEFHPIQPPSRSILVDQSS</sequence>